<comment type="caution">
    <text evidence="1">The sequence shown here is derived from an EMBL/GenBank/DDBJ whole genome shotgun (WGS) entry which is preliminary data.</text>
</comment>
<dbReference type="GeneID" id="64635742"/>
<reference evidence="1" key="1">
    <citation type="journal article" date="2020" name="New Phytol.">
        <title>Comparative genomics reveals dynamic genome evolution in host specialist ectomycorrhizal fungi.</title>
        <authorList>
            <person name="Lofgren L.A."/>
            <person name="Nguyen N.H."/>
            <person name="Vilgalys R."/>
            <person name="Ruytinx J."/>
            <person name="Liao H.L."/>
            <person name="Branco S."/>
            <person name="Kuo A."/>
            <person name="LaButti K."/>
            <person name="Lipzen A."/>
            <person name="Andreopoulos W."/>
            <person name="Pangilinan J."/>
            <person name="Riley R."/>
            <person name="Hundley H."/>
            <person name="Na H."/>
            <person name="Barry K."/>
            <person name="Grigoriev I.V."/>
            <person name="Stajich J.E."/>
            <person name="Kennedy P.G."/>
        </authorList>
    </citation>
    <scope>NUCLEOTIDE SEQUENCE</scope>
    <source>
        <strain evidence="1">MN1</strain>
    </source>
</reference>
<accession>A0A9P7E4V8</accession>
<dbReference type="RefSeq" id="XP_041189874.1">
    <property type="nucleotide sequence ID" value="XM_041341726.1"/>
</dbReference>
<dbReference type="OrthoDB" id="428577at2759"/>
<feature type="non-terminal residue" evidence="1">
    <location>
        <position position="1"/>
    </location>
</feature>
<proteinExistence type="predicted"/>
<dbReference type="Proteomes" id="UP000807769">
    <property type="component" value="Unassembled WGS sequence"/>
</dbReference>
<dbReference type="EMBL" id="JABBWG010000030">
    <property type="protein sequence ID" value="KAG1811214.1"/>
    <property type="molecule type" value="Genomic_DNA"/>
</dbReference>
<name>A0A9P7E4V8_9AGAM</name>
<evidence type="ECO:0000313" key="1">
    <source>
        <dbReference type="EMBL" id="KAG1811214.1"/>
    </source>
</evidence>
<protein>
    <submittedName>
        <fullName evidence="1">Uncharacterized protein</fullName>
    </submittedName>
</protein>
<keyword evidence="2" id="KW-1185">Reference proteome</keyword>
<dbReference type="AlphaFoldDB" id="A0A9P7E4V8"/>
<sequence length="117" mass="13290">LRRTNVPAFPRSPASKLQPVDTFNPIPSSLDDMDSIVIPVNKATIYLDKSLRVLGLHTEARTSFITCVHMRYLRLSNHKHVTKTIGYLLFLNTNLLPSDFSSSGIRTRRFFMHFSAA</sequence>
<organism evidence="1 2">
    <name type="scientific">Suillus subaureus</name>
    <dbReference type="NCBI Taxonomy" id="48587"/>
    <lineage>
        <taxon>Eukaryota</taxon>
        <taxon>Fungi</taxon>
        <taxon>Dikarya</taxon>
        <taxon>Basidiomycota</taxon>
        <taxon>Agaricomycotina</taxon>
        <taxon>Agaricomycetes</taxon>
        <taxon>Agaricomycetidae</taxon>
        <taxon>Boletales</taxon>
        <taxon>Suillineae</taxon>
        <taxon>Suillaceae</taxon>
        <taxon>Suillus</taxon>
    </lineage>
</organism>
<gene>
    <name evidence="1" type="ORF">BJ212DRAFT_1525096</name>
</gene>
<evidence type="ECO:0000313" key="2">
    <source>
        <dbReference type="Proteomes" id="UP000807769"/>
    </source>
</evidence>